<dbReference type="Proteomes" id="UP000646548">
    <property type="component" value="Unassembled WGS sequence"/>
</dbReference>
<gene>
    <name evidence="2" type="ORF">FQA47_003375</name>
</gene>
<feature type="compositionally biased region" description="Low complexity" evidence="1">
    <location>
        <begin position="107"/>
        <end position="120"/>
    </location>
</feature>
<reference evidence="2" key="1">
    <citation type="journal article" name="BMC Genomics">
        <title>Long-read sequencing and de novo genome assembly of marine medaka (Oryzias melastigma).</title>
        <authorList>
            <person name="Liang P."/>
            <person name="Saqib H.S.A."/>
            <person name="Ni X."/>
            <person name="Shen Y."/>
        </authorList>
    </citation>
    <scope>NUCLEOTIDE SEQUENCE</scope>
    <source>
        <strain evidence="2">Bigg-433</strain>
    </source>
</reference>
<name>A0A834FQG3_ORYME</name>
<feature type="region of interest" description="Disordered" evidence="1">
    <location>
        <begin position="1"/>
        <end position="120"/>
    </location>
</feature>
<feature type="compositionally biased region" description="Basic and acidic residues" evidence="1">
    <location>
        <begin position="50"/>
        <end position="65"/>
    </location>
</feature>
<proteinExistence type="predicted"/>
<evidence type="ECO:0000313" key="2">
    <source>
        <dbReference type="EMBL" id="KAF6738496.1"/>
    </source>
</evidence>
<evidence type="ECO:0000256" key="1">
    <source>
        <dbReference type="SAM" id="MobiDB-lite"/>
    </source>
</evidence>
<dbReference type="AlphaFoldDB" id="A0A834FQG3"/>
<sequence>MTEGWRSRDNGWKADDQWAQSLMKKNRRESGHTNEAQPGERGRKRWQQSRGREREELHREEERGRRREARIPGGMERLQIRESTKKERKKDRGRTEEADLPGCCQWHPSHAASTTPPTHTNTHTPVVEAHAVLPLRLTNSKNNKGEDFQADWAADCLLLESDLPTGLGLR</sequence>
<evidence type="ECO:0000313" key="3">
    <source>
        <dbReference type="Proteomes" id="UP000646548"/>
    </source>
</evidence>
<comment type="caution">
    <text evidence="2">The sequence shown here is derived from an EMBL/GenBank/DDBJ whole genome shotgun (WGS) entry which is preliminary data.</text>
</comment>
<protein>
    <submittedName>
        <fullName evidence="2">Uncharacterized protein</fullName>
    </submittedName>
</protein>
<feature type="compositionally biased region" description="Basic and acidic residues" evidence="1">
    <location>
        <begin position="1"/>
        <end position="16"/>
    </location>
</feature>
<dbReference type="EMBL" id="WKFB01000026">
    <property type="protein sequence ID" value="KAF6738496.1"/>
    <property type="molecule type" value="Genomic_DNA"/>
</dbReference>
<organism evidence="2 3">
    <name type="scientific">Oryzias melastigma</name>
    <name type="common">Marine medaka</name>
    <dbReference type="NCBI Taxonomy" id="30732"/>
    <lineage>
        <taxon>Eukaryota</taxon>
        <taxon>Metazoa</taxon>
        <taxon>Chordata</taxon>
        <taxon>Craniata</taxon>
        <taxon>Vertebrata</taxon>
        <taxon>Euteleostomi</taxon>
        <taxon>Actinopterygii</taxon>
        <taxon>Neopterygii</taxon>
        <taxon>Teleostei</taxon>
        <taxon>Neoteleostei</taxon>
        <taxon>Acanthomorphata</taxon>
        <taxon>Ovalentaria</taxon>
        <taxon>Atherinomorphae</taxon>
        <taxon>Beloniformes</taxon>
        <taxon>Adrianichthyidae</taxon>
        <taxon>Oryziinae</taxon>
        <taxon>Oryzias</taxon>
    </lineage>
</organism>
<accession>A0A834FQG3</accession>